<dbReference type="PANTHER" id="PTHR20858:SF17">
    <property type="entry name" value="HYDROXYMETHYLPYRIMIDINE_PHOSPHOMETHYLPYRIMIDINE KINASE THI20-RELATED"/>
    <property type="match status" value="1"/>
</dbReference>
<reference evidence="8 9" key="1">
    <citation type="submission" date="2019-04" db="EMBL/GenBank/DDBJ databases">
        <title>Sphingomonas psychrotolerans sp. nov., isolated from soil in the Tianshan Mountains, Xinjiang, China.</title>
        <authorList>
            <person name="Luo Y."/>
            <person name="Sheng H."/>
        </authorList>
    </citation>
    <scope>NUCLEOTIDE SEQUENCE [LARGE SCALE GENOMIC DNA]</scope>
    <source>
        <strain evidence="8 9">KIS18-15</strain>
    </source>
</reference>
<evidence type="ECO:0000256" key="2">
    <source>
        <dbReference type="ARBA" id="ARBA00012135"/>
    </source>
</evidence>
<dbReference type="AlphaFoldDB" id="A0A4S1WEE4"/>
<dbReference type="EC" id="2.7.1.49" evidence="2"/>
<dbReference type="InterPro" id="IPR004360">
    <property type="entry name" value="Glyas_Fos-R_dOase_dom"/>
</dbReference>
<evidence type="ECO:0000313" key="8">
    <source>
        <dbReference type="EMBL" id="TGX41398.1"/>
    </source>
</evidence>
<gene>
    <name evidence="8" type="primary">thiD</name>
    <name evidence="8" type="ORF">E5A74_12225</name>
</gene>
<evidence type="ECO:0000256" key="6">
    <source>
        <dbReference type="ARBA" id="ARBA00022840"/>
    </source>
</evidence>
<protein>
    <recommendedName>
        <fullName evidence="2">hydroxymethylpyrimidine kinase</fullName>
        <ecNumber evidence="2">2.7.1.49</ecNumber>
    </recommendedName>
</protein>
<proteinExistence type="predicted"/>
<feature type="domain" description="VOC" evidence="7">
    <location>
        <begin position="264"/>
        <end position="371"/>
    </location>
</feature>
<keyword evidence="4" id="KW-0547">Nucleotide-binding</keyword>
<accession>A0A4S1WEE4</accession>
<dbReference type="Pfam" id="PF08543">
    <property type="entry name" value="Phos_pyr_kin"/>
    <property type="match status" value="1"/>
</dbReference>
<evidence type="ECO:0000256" key="4">
    <source>
        <dbReference type="ARBA" id="ARBA00022741"/>
    </source>
</evidence>
<dbReference type="InterPro" id="IPR037523">
    <property type="entry name" value="VOC_core"/>
</dbReference>
<keyword evidence="3 8" id="KW-0808">Transferase</keyword>
<dbReference type="NCBIfam" id="TIGR00097">
    <property type="entry name" value="HMP-P_kinase"/>
    <property type="match status" value="1"/>
</dbReference>
<dbReference type="Gene3D" id="3.10.180.10">
    <property type="entry name" value="2,3-Dihydroxybiphenyl 1,2-Dioxygenase, domain 1"/>
    <property type="match status" value="1"/>
</dbReference>
<dbReference type="InterPro" id="IPR029056">
    <property type="entry name" value="Ribokinase-like"/>
</dbReference>
<dbReference type="Pfam" id="PF00903">
    <property type="entry name" value="Glyoxalase"/>
    <property type="match status" value="1"/>
</dbReference>
<evidence type="ECO:0000256" key="5">
    <source>
        <dbReference type="ARBA" id="ARBA00022777"/>
    </source>
</evidence>
<dbReference type="SUPFAM" id="SSF53613">
    <property type="entry name" value="Ribokinase-like"/>
    <property type="match status" value="1"/>
</dbReference>
<dbReference type="GO" id="GO:0008902">
    <property type="term" value="F:hydroxymethylpyrimidine kinase activity"/>
    <property type="evidence" value="ECO:0007669"/>
    <property type="project" value="UniProtKB-EC"/>
</dbReference>
<dbReference type="Proteomes" id="UP000309848">
    <property type="component" value="Unassembled WGS sequence"/>
</dbReference>
<dbReference type="FunFam" id="3.40.1190.20:FF:000003">
    <property type="entry name" value="Phosphomethylpyrimidine kinase ThiD"/>
    <property type="match status" value="1"/>
</dbReference>
<evidence type="ECO:0000313" key="9">
    <source>
        <dbReference type="Proteomes" id="UP000309848"/>
    </source>
</evidence>
<dbReference type="Gene3D" id="3.40.1190.20">
    <property type="match status" value="1"/>
</dbReference>
<evidence type="ECO:0000256" key="1">
    <source>
        <dbReference type="ARBA" id="ARBA00004948"/>
    </source>
</evidence>
<keyword evidence="5 8" id="KW-0418">Kinase</keyword>
<dbReference type="GO" id="GO:0009228">
    <property type="term" value="P:thiamine biosynthetic process"/>
    <property type="evidence" value="ECO:0007669"/>
    <property type="project" value="InterPro"/>
</dbReference>
<organism evidence="8 9">
    <name type="scientific">Sphingomonas naasensis</name>
    <dbReference type="NCBI Taxonomy" id="1344951"/>
    <lineage>
        <taxon>Bacteria</taxon>
        <taxon>Pseudomonadati</taxon>
        <taxon>Pseudomonadota</taxon>
        <taxon>Alphaproteobacteria</taxon>
        <taxon>Sphingomonadales</taxon>
        <taxon>Sphingomonadaceae</taxon>
        <taxon>Sphingomonas</taxon>
    </lineage>
</organism>
<comment type="pathway">
    <text evidence="1">Cofactor biosynthesis; thiamine diphosphate biosynthesis.</text>
</comment>
<dbReference type="InterPro" id="IPR013749">
    <property type="entry name" value="PM/HMP-P_kinase-1"/>
</dbReference>
<keyword evidence="9" id="KW-1185">Reference proteome</keyword>
<name>A0A4S1WEE4_9SPHN</name>
<comment type="caution">
    <text evidence="8">The sequence shown here is derived from an EMBL/GenBank/DDBJ whole genome shotgun (WGS) entry which is preliminary data.</text>
</comment>
<keyword evidence="6" id="KW-0067">ATP-binding</keyword>
<dbReference type="EMBL" id="SRXU01000005">
    <property type="protein sequence ID" value="TGX41398.1"/>
    <property type="molecule type" value="Genomic_DNA"/>
</dbReference>
<dbReference type="PANTHER" id="PTHR20858">
    <property type="entry name" value="PHOSPHOMETHYLPYRIMIDINE KINASE"/>
    <property type="match status" value="1"/>
</dbReference>
<dbReference type="PROSITE" id="PS51819">
    <property type="entry name" value="VOC"/>
    <property type="match status" value="1"/>
</dbReference>
<dbReference type="GO" id="GO:0005524">
    <property type="term" value="F:ATP binding"/>
    <property type="evidence" value="ECO:0007669"/>
    <property type="project" value="UniProtKB-KW"/>
</dbReference>
<dbReference type="RefSeq" id="WP_135985319.1">
    <property type="nucleotide sequence ID" value="NZ_JAASQM010000003.1"/>
</dbReference>
<dbReference type="GO" id="GO:0008972">
    <property type="term" value="F:phosphomethylpyrimidine kinase activity"/>
    <property type="evidence" value="ECO:0007669"/>
    <property type="project" value="InterPro"/>
</dbReference>
<dbReference type="OrthoDB" id="9810880at2"/>
<dbReference type="InterPro" id="IPR004399">
    <property type="entry name" value="HMP/HMP-P_kinase_dom"/>
</dbReference>
<sequence length="385" mass="40989">MTPRILIIAGSDSGGGAGIQADIKTVTMLGGHAMTAITAITAQNTLGVSGVHPIPTDMVIAQIDAVVRDIGVDAVKIGMIGSARTALAVAEKLAELPGVPVVFDPVMVATSGATLADDATIAAFERLMARASVTTPNLPELEALGGDARALVAAHGCAVLAKGGHGAGVQVTDRLYSANPDDPPEIEWSDPRIESEATHGTGCTLSSAIACGLAQEWDLPEAVNRARRFVRIAMRAAPALGRGHGPMGQQGVRLDLNLSFFEPMLNQVTVPAEDLAASERFYRLLGLRQVVRASPRYARFESEGGATFSIATDKSYTAPVVYFECGDLDVTVAYLQQQGFRFEQEPKDEPWGWREARLRDPAGNAVRLYQAGEMRRFPPWRLDDA</sequence>
<dbReference type="SUPFAM" id="SSF54593">
    <property type="entry name" value="Glyoxalase/Bleomycin resistance protein/Dihydroxybiphenyl dioxygenase"/>
    <property type="match status" value="1"/>
</dbReference>
<dbReference type="GO" id="GO:0009229">
    <property type="term" value="P:thiamine diphosphate biosynthetic process"/>
    <property type="evidence" value="ECO:0007669"/>
    <property type="project" value="UniProtKB-UniPathway"/>
</dbReference>
<evidence type="ECO:0000259" key="7">
    <source>
        <dbReference type="PROSITE" id="PS51819"/>
    </source>
</evidence>
<dbReference type="UniPathway" id="UPA00060">
    <property type="reaction ID" value="UER00138"/>
</dbReference>
<dbReference type="InterPro" id="IPR029068">
    <property type="entry name" value="Glyas_Bleomycin-R_OHBP_Dase"/>
</dbReference>
<evidence type="ECO:0000256" key="3">
    <source>
        <dbReference type="ARBA" id="ARBA00022679"/>
    </source>
</evidence>
<dbReference type="GO" id="GO:0005829">
    <property type="term" value="C:cytosol"/>
    <property type="evidence" value="ECO:0007669"/>
    <property type="project" value="TreeGrafter"/>
</dbReference>
<dbReference type="CDD" id="cd01169">
    <property type="entry name" value="HMPP_kinase"/>
    <property type="match status" value="1"/>
</dbReference>